<accession>A0ABU7VUQ2</accession>
<sequence>MRLYTIPTNRVCYEQAVSYVEEIEEVKNNSGETIEFLVLENGSNQVEKVNGTYFKAYNEQAGGTKIHYLTKAVQREWLEQLIKRANCADGEALLEILSSENVICYGAVLNKSFLIGASLEAESIHRRDSDTQLISDRSKPFPLEYEINFLGKSYRDFEELHSGIEEPIYFVGGNYTGAWAGDFGELYDKDPNLLYRHVGLNYPGRDFEAVKALVDKRYGKVNSGPQTADEDKVALVMDRMIELGNCAFSEVFKYYPVSPAKEMLATDYFIHDLLFALRLPNVYHSSRVFHGHTDERKNDEWFHSYHLRSARYKVYNRFMNRFFGELNGIGAERTLPKAKKLAALMNDVYEHSRHEFIAEGREVLAELGSIFEDSEIPAYVGLSSILRDSTEELLLEIEEGIRDFITLLDAWDALIAAAPSLPFPYEGSKEASRQ</sequence>
<dbReference type="Proteomes" id="UP001306950">
    <property type="component" value="Unassembled WGS sequence"/>
</dbReference>
<gene>
    <name evidence="1" type="ORF">V3851_16540</name>
</gene>
<evidence type="ECO:0000313" key="1">
    <source>
        <dbReference type="EMBL" id="MEF2967436.1"/>
    </source>
</evidence>
<proteinExistence type="predicted"/>
<reference evidence="1 2" key="1">
    <citation type="submission" date="2024-02" db="EMBL/GenBank/DDBJ databases">
        <title>A nitrogen-fixing paenibacillus bacterium.</title>
        <authorList>
            <person name="Zhang W.L."/>
            <person name="Chen S.F."/>
        </authorList>
    </citation>
    <scope>NUCLEOTIDE SEQUENCE [LARGE SCALE GENOMIC DNA]</scope>
    <source>
        <strain evidence="1 2">M1</strain>
    </source>
</reference>
<dbReference type="RefSeq" id="WP_331847655.1">
    <property type="nucleotide sequence ID" value="NZ_JAZHPZ010000008.1"/>
</dbReference>
<dbReference type="Pfam" id="PF19787">
    <property type="entry name" value="DUF6271"/>
    <property type="match status" value="1"/>
</dbReference>
<comment type="caution">
    <text evidence="1">The sequence shown here is derived from an EMBL/GenBank/DDBJ whole genome shotgun (WGS) entry which is preliminary data.</text>
</comment>
<organism evidence="1 2">
    <name type="scientific">Paenibacillus haidiansis</name>
    <dbReference type="NCBI Taxonomy" id="1574488"/>
    <lineage>
        <taxon>Bacteria</taxon>
        <taxon>Bacillati</taxon>
        <taxon>Bacillota</taxon>
        <taxon>Bacilli</taxon>
        <taxon>Bacillales</taxon>
        <taxon>Paenibacillaceae</taxon>
        <taxon>Paenibacillus</taxon>
    </lineage>
</organism>
<dbReference type="EMBL" id="JAZHPZ010000008">
    <property type="protein sequence ID" value="MEF2967436.1"/>
    <property type="molecule type" value="Genomic_DNA"/>
</dbReference>
<protein>
    <submittedName>
        <fullName evidence="1">DUF6271 family protein</fullName>
    </submittedName>
</protein>
<keyword evidence="2" id="KW-1185">Reference proteome</keyword>
<name>A0ABU7VUQ2_9BACL</name>
<evidence type="ECO:0000313" key="2">
    <source>
        <dbReference type="Proteomes" id="UP001306950"/>
    </source>
</evidence>
<dbReference type="InterPro" id="IPR046238">
    <property type="entry name" value="DUF6271"/>
</dbReference>